<dbReference type="SUPFAM" id="SSF52540">
    <property type="entry name" value="P-loop containing nucleoside triphosphate hydrolases"/>
    <property type="match status" value="1"/>
</dbReference>
<dbReference type="InterPro" id="IPR014001">
    <property type="entry name" value="Helicase_ATP-bd"/>
</dbReference>
<dbReference type="RefSeq" id="WP_190997473.1">
    <property type="nucleotide sequence ID" value="NZ_JACXSI010000012.1"/>
</dbReference>
<dbReference type="GO" id="GO:0005829">
    <property type="term" value="C:cytosol"/>
    <property type="evidence" value="ECO:0007669"/>
    <property type="project" value="TreeGrafter"/>
</dbReference>
<dbReference type="EMBL" id="JACXSI010000012">
    <property type="protein sequence ID" value="MBD3107929.1"/>
    <property type="molecule type" value="Genomic_DNA"/>
</dbReference>
<protein>
    <submittedName>
        <fullName evidence="4">DEAD/DEAH box helicase family protein</fullName>
    </submittedName>
</protein>
<dbReference type="SMART" id="SM00487">
    <property type="entry name" value="DEXDc"/>
    <property type="match status" value="1"/>
</dbReference>
<dbReference type="InterPro" id="IPR001650">
    <property type="entry name" value="Helicase_C-like"/>
</dbReference>
<evidence type="ECO:0000313" key="4">
    <source>
        <dbReference type="EMBL" id="MBD3107929.1"/>
    </source>
</evidence>
<name>A0A927CVJ0_9BACI</name>
<dbReference type="GO" id="GO:0016787">
    <property type="term" value="F:hydrolase activity"/>
    <property type="evidence" value="ECO:0007669"/>
    <property type="project" value="InterPro"/>
</dbReference>
<dbReference type="Pfam" id="PF00271">
    <property type="entry name" value="Helicase_C"/>
    <property type="match status" value="1"/>
</dbReference>
<dbReference type="CDD" id="cd09205">
    <property type="entry name" value="PLDc_N_DEXD_b3"/>
    <property type="match status" value="1"/>
</dbReference>
<keyword evidence="4" id="KW-0347">Helicase</keyword>
<keyword evidence="4" id="KW-0547">Nucleotide-binding</keyword>
<feature type="domain" description="Helicase C-terminal" evidence="3">
    <location>
        <begin position="423"/>
        <end position="570"/>
    </location>
</feature>
<evidence type="ECO:0000259" key="3">
    <source>
        <dbReference type="PROSITE" id="PS51194"/>
    </source>
</evidence>
<organism evidence="4 5">
    <name type="scientific">Peribacillus faecalis</name>
    <dbReference type="NCBI Taxonomy" id="2772559"/>
    <lineage>
        <taxon>Bacteria</taxon>
        <taxon>Bacillati</taxon>
        <taxon>Bacillota</taxon>
        <taxon>Bacilli</taxon>
        <taxon>Bacillales</taxon>
        <taxon>Bacillaceae</taxon>
        <taxon>Peribacillus</taxon>
    </lineage>
</organism>
<dbReference type="InterPro" id="IPR050742">
    <property type="entry name" value="Helicase_Restrict-Modif_Enz"/>
</dbReference>
<dbReference type="PROSITE" id="PS50035">
    <property type="entry name" value="PLD"/>
    <property type="match status" value="1"/>
</dbReference>
<dbReference type="PROSITE" id="PS51194">
    <property type="entry name" value="HELICASE_CTER"/>
    <property type="match status" value="1"/>
</dbReference>
<dbReference type="GO" id="GO:0004386">
    <property type="term" value="F:helicase activity"/>
    <property type="evidence" value="ECO:0007669"/>
    <property type="project" value="UniProtKB-KW"/>
</dbReference>
<keyword evidence="5" id="KW-1185">Reference proteome</keyword>
<dbReference type="CDD" id="cd18799">
    <property type="entry name" value="SF2_C_EcoAI-like"/>
    <property type="match status" value="1"/>
</dbReference>
<proteinExistence type="predicted"/>
<dbReference type="PANTHER" id="PTHR47396:SF1">
    <property type="entry name" value="ATP-DEPENDENT HELICASE IRC3-RELATED"/>
    <property type="match status" value="1"/>
</dbReference>
<keyword evidence="4" id="KW-0378">Hydrolase</keyword>
<dbReference type="GO" id="GO:0005524">
    <property type="term" value="F:ATP binding"/>
    <property type="evidence" value="ECO:0007669"/>
    <property type="project" value="InterPro"/>
</dbReference>
<feature type="domain" description="PLD phosphodiesterase" evidence="1">
    <location>
        <begin position="89"/>
        <end position="119"/>
    </location>
</feature>
<dbReference type="InterPro" id="IPR006935">
    <property type="entry name" value="Helicase/UvrB_N"/>
</dbReference>
<accession>A0A927CVJ0</accession>
<dbReference type="AlphaFoldDB" id="A0A927CVJ0"/>
<keyword evidence="4" id="KW-0067">ATP-binding</keyword>
<dbReference type="GO" id="GO:0003677">
    <property type="term" value="F:DNA binding"/>
    <property type="evidence" value="ECO:0007669"/>
    <property type="project" value="InterPro"/>
</dbReference>
<dbReference type="InterPro" id="IPR025202">
    <property type="entry name" value="PLD-like_dom"/>
</dbReference>
<dbReference type="Pfam" id="PF04851">
    <property type="entry name" value="ResIII"/>
    <property type="match status" value="1"/>
</dbReference>
<dbReference type="InterPro" id="IPR001736">
    <property type="entry name" value="PLipase_D/transphosphatidylase"/>
</dbReference>
<dbReference type="InterPro" id="IPR027417">
    <property type="entry name" value="P-loop_NTPase"/>
</dbReference>
<reference evidence="4" key="1">
    <citation type="submission" date="2020-09" db="EMBL/GenBank/DDBJ databases">
        <title>Bacillus faecalis sp. nov., a moderately halophilic bacterium isolated from cow faeces.</title>
        <authorList>
            <person name="Jiang L."/>
            <person name="Lee J."/>
        </authorList>
    </citation>
    <scope>NUCLEOTIDE SEQUENCE</scope>
    <source>
        <strain evidence="4">AGMB 02131</strain>
    </source>
</reference>
<dbReference type="PANTHER" id="PTHR47396">
    <property type="entry name" value="TYPE I RESTRICTION ENZYME ECOKI R PROTEIN"/>
    <property type="match status" value="1"/>
</dbReference>
<dbReference type="Gene3D" id="3.40.50.300">
    <property type="entry name" value="P-loop containing nucleotide triphosphate hydrolases"/>
    <property type="match status" value="2"/>
</dbReference>
<dbReference type="SMART" id="SM00490">
    <property type="entry name" value="HELICc"/>
    <property type="match status" value="1"/>
</dbReference>
<dbReference type="SUPFAM" id="SSF56024">
    <property type="entry name" value="Phospholipase D/nuclease"/>
    <property type="match status" value="1"/>
</dbReference>
<evidence type="ECO:0000259" key="1">
    <source>
        <dbReference type="PROSITE" id="PS50035"/>
    </source>
</evidence>
<dbReference type="Proteomes" id="UP000602076">
    <property type="component" value="Unassembled WGS sequence"/>
</dbReference>
<evidence type="ECO:0000313" key="5">
    <source>
        <dbReference type="Proteomes" id="UP000602076"/>
    </source>
</evidence>
<dbReference type="GO" id="GO:0006793">
    <property type="term" value="P:phosphorus metabolic process"/>
    <property type="evidence" value="ECO:0007669"/>
    <property type="project" value="UniProtKB-ARBA"/>
</dbReference>
<dbReference type="Gene3D" id="3.30.870.10">
    <property type="entry name" value="Endonuclease Chain A"/>
    <property type="match status" value="1"/>
</dbReference>
<feature type="domain" description="Helicase ATP-binding" evidence="2">
    <location>
        <begin position="229"/>
        <end position="377"/>
    </location>
</feature>
<dbReference type="PROSITE" id="PS51192">
    <property type="entry name" value="HELICASE_ATP_BIND_1"/>
    <property type="match status" value="1"/>
</dbReference>
<evidence type="ECO:0000259" key="2">
    <source>
        <dbReference type="PROSITE" id="PS51192"/>
    </source>
</evidence>
<dbReference type="Pfam" id="PF13091">
    <property type="entry name" value="PLDc_2"/>
    <property type="match status" value="1"/>
</dbReference>
<sequence>MSSPVQLITHDLLAKLEESIREAKSCYILTSFVMDSGVKLLEPLLKEAAERGAEIKVVTGDYLYITQPKALERLLLIHPSIELRLWRSEGISFHPKAYIFENEDDGRFIIGSSNLSKSALTAGVEWNISMQESVEESVYEQVVSEFLKVFYHDSTVSLNPETLKQYKFKYDSFHQKNPNLARTWTKREELEMTLPVEQVQPEEVADPPAPYTFISPRFAQIDALAELENSREEGYDKAMVVMATGLGKTYLAAFFAKHFKRILFIAHLEEILHQAESSFKRVISDKTTGIYNGKQKNPDAEVIFASIQTLSRKRHLEIFDPEDFDLIIVDEFHHAAANTYQKVLHYFRPQFLLGITATPDRNDYRDIYAICDGNVAYRIDFIEAIQKQWLSPFHYYGVYDDTDYSQIRWLGQRYDAEELAIAQLKDSVAQTIFNAWLKHRQTRTIVFCSSIVQADFLASYFKKHGVEAVSLHSKSNIARNKAIGQLADGTLDCIMTVDLFNEGVDIPTVDTLLFARPTESLTVFTQQIGRGLRLAEGKTHCVIIDLIANYRNADIKQSMFYLPETKKKKVGSKPILPEGCVVELDVEAKQLIEELSKKRKPRKEMLKNSYEQVKRELGRRPTYLEMHMRGSEDSLMFKQEFKSYFAFLLWAGELTDKEQEVFQRYDEWFYEVERTGMTKSYKMVLLLAMLERGADNWMKPISDTEAASFFHQYLMEKDYRKKIDFSDKSSQALWDYNEKKVANKIRTMPMEKWSGDSKGLVGLENGVFSVLFDVTEEDKAILFDFTKQICEFRLHWFFERKKY</sequence>
<gene>
    <name evidence="4" type="ORF">IEO70_06080</name>
</gene>
<comment type="caution">
    <text evidence="4">The sequence shown here is derived from an EMBL/GenBank/DDBJ whole genome shotgun (WGS) entry which is preliminary data.</text>
</comment>
<dbReference type="CDD" id="cd18032">
    <property type="entry name" value="DEXHc_RE_I_III_res"/>
    <property type="match status" value="1"/>
</dbReference>